<evidence type="ECO:0000313" key="1">
    <source>
        <dbReference type="EMBL" id="SHF41318.1"/>
    </source>
</evidence>
<accession>A0A8B4BX18</accession>
<organism evidence="1 2">
    <name type="scientific">Heyndrickxia coagulans DSM 1 = ATCC 7050</name>
    <dbReference type="NCBI Taxonomy" id="1121088"/>
    <lineage>
        <taxon>Bacteria</taxon>
        <taxon>Bacillati</taxon>
        <taxon>Bacillota</taxon>
        <taxon>Bacilli</taxon>
        <taxon>Bacillales</taxon>
        <taxon>Bacillaceae</taxon>
        <taxon>Heyndrickxia</taxon>
    </lineage>
</organism>
<protein>
    <submittedName>
        <fullName evidence="1">Uncharacterized protein</fullName>
    </submittedName>
</protein>
<sequence>MKKFVIEPTKERIVAQAGLAIVGNLLNQTNLVSRLNAYKLPDISRYPACSNGDV</sequence>
<gene>
    <name evidence="1" type="ORF">SAMN02745208_01971</name>
</gene>
<name>A0A8B4BX18_HEYCO</name>
<dbReference type="EMBL" id="FQUB01000038">
    <property type="protein sequence ID" value="SHF41318.1"/>
    <property type="molecule type" value="Genomic_DNA"/>
</dbReference>
<reference evidence="1 2" key="1">
    <citation type="submission" date="2016-11" db="EMBL/GenBank/DDBJ databases">
        <authorList>
            <person name="Varghese N."/>
            <person name="Submissions S."/>
        </authorList>
    </citation>
    <scope>NUCLEOTIDE SEQUENCE [LARGE SCALE GENOMIC DNA]</scope>
    <source>
        <strain evidence="1 2">DSM 1</strain>
    </source>
</reference>
<dbReference type="AlphaFoldDB" id="A0A8B4BX18"/>
<evidence type="ECO:0000313" key="2">
    <source>
        <dbReference type="Proteomes" id="UP000184029"/>
    </source>
</evidence>
<dbReference type="Proteomes" id="UP000184029">
    <property type="component" value="Unassembled WGS sequence"/>
</dbReference>
<feature type="non-terminal residue" evidence="1">
    <location>
        <position position="54"/>
    </location>
</feature>
<comment type="caution">
    <text evidence="1">The sequence shown here is derived from an EMBL/GenBank/DDBJ whole genome shotgun (WGS) entry which is preliminary data.</text>
</comment>
<proteinExistence type="predicted"/>